<protein>
    <submittedName>
        <fullName evidence="1">ABC transporter permease</fullName>
    </submittedName>
</protein>
<accession>A0A0U5FPZ4</accession>
<dbReference type="PANTHER" id="PTHR30188:SF3">
    <property type="entry name" value="ABC TRANSPORTER PERMEASE"/>
    <property type="match status" value="1"/>
</dbReference>
<proteinExistence type="predicted"/>
<dbReference type="KEGG" id="xcr:J163_03727"/>
<dbReference type="GO" id="GO:0005548">
    <property type="term" value="F:phospholipid transporter activity"/>
    <property type="evidence" value="ECO:0007669"/>
    <property type="project" value="TreeGrafter"/>
</dbReference>
<dbReference type="AlphaFoldDB" id="A0A0U5FPZ4"/>
<dbReference type="GO" id="GO:0043190">
    <property type="term" value="C:ATP-binding cassette (ABC) transporter complex"/>
    <property type="evidence" value="ECO:0007669"/>
    <property type="project" value="InterPro"/>
</dbReference>
<dbReference type="Proteomes" id="UP000052230">
    <property type="component" value="Unassembled WGS sequence"/>
</dbReference>
<reference evidence="1 2" key="1">
    <citation type="submission" date="2014-09" db="EMBL/GenBank/DDBJ databases">
        <authorList>
            <person name="Regsiter A."/>
        </authorList>
    </citation>
    <scope>NUCLEOTIDE SEQUENCE [LARGE SCALE GENOMIC DNA]</scope>
</reference>
<dbReference type="PANTHER" id="PTHR30188">
    <property type="entry name" value="ABC TRANSPORTER PERMEASE PROTEIN-RELATED"/>
    <property type="match status" value="1"/>
</dbReference>
<evidence type="ECO:0000313" key="1">
    <source>
        <dbReference type="EMBL" id="CEG18326.1"/>
    </source>
</evidence>
<dbReference type="NCBIfam" id="TIGR00056">
    <property type="entry name" value="MlaE family lipid ABC transporter permease subunit"/>
    <property type="match status" value="1"/>
</dbReference>
<organism evidence="1 2">
    <name type="scientific">Xanthomonas citri pv. citri</name>
    <dbReference type="NCBI Taxonomy" id="611301"/>
    <lineage>
        <taxon>Bacteria</taxon>
        <taxon>Pseudomonadati</taxon>
        <taxon>Pseudomonadota</taxon>
        <taxon>Gammaproteobacteria</taxon>
        <taxon>Lysobacterales</taxon>
        <taxon>Lysobacteraceae</taxon>
        <taxon>Xanthomonas</taxon>
    </lineage>
</organism>
<dbReference type="KEGG" id="xcu:J159_03727"/>
<gene>
    <name evidence="1" type="ORF">XAC3562_830025</name>
</gene>
<dbReference type="KEGG" id="xcw:J162_03732"/>
<comment type="caution">
    <text evidence="1">The sequence shown here is derived from an EMBL/GenBank/DDBJ whole genome shotgun (WGS) entry which is preliminary data.</text>
</comment>
<dbReference type="KEGG" id="xcm:J164_03728"/>
<dbReference type="EMBL" id="CCXZ01000181">
    <property type="protein sequence ID" value="CEG18326.1"/>
    <property type="molecule type" value="Genomic_DNA"/>
</dbReference>
<evidence type="ECO:0000313" key="2">
    <source>
        <dbReference type="Proteomes" id="UP000052230"/>
    </source>
</evidence>
<dbReference type="RefSeq" id="WP_016850205.1">
    <property type="nucleotide sequence ID" value="NZ_CAVLHM010000052.1"/>
</dbReference>
<sequence length="409" mass="44609">MPQHVRPAPSSTAVGTPLRLRPHPSLTLALYAGATDRPPMIKPQPPRIEQDSQDQAQVRLAGSWVLATALPQAELLQAVPDGVRRIDARGIQQLDSAGVLQLLRFAGRMGLKEDAIDFRDEHQALVCTIEELNDERPKPKRDYGFVAALDRLGRATHRVGQDILELNSFLGENLVKIMRLIHEPRRFRLTSTVHHMEQVGLDAVPLVVLLSYLVGAVIAFLGSTILRDFGAEIYVVELVSIAFLREFAVLLTAIVLAGRTASAFTAQIGAMKSREEVDAIRTLGLDPIDLLVIPRLLALIFTLPLLTFIAMIAGLAGGVTVGAFDLDIPPQMYLARMHDTIQLRHFLVGLSKAPLFALVIGLIGCLEGLKVSGTAQSVGERTTSSVVQTISLVIILDAIAALWFMKMGW</sequence>
<keyword evidence="2" id="KW-1185">Reference proteome</keyword>
<dbReference type="GeneID" id="66912605"/>
<dbReference type="Pfam" id="PF02405">
    <property type="entry name" value="MlaE"/>
    <property type="match status" value="1"/>
</dbReference>
<dbReference type="KEGG" id="xcn:J169_03752"/>
<dbReference type="InterPro" id="IPR030802">
    <property type="entry name" value="Permease_MalE"/>
</dbReference>
<dbReference type="KEGG" id="xcf:J172_03745"/>
<dbReference type="InterPro" id="IPR003453">
    <property type="entry name" value="ABC_MlaE_roteobac"/>
</dbReference>
<name>A0A0U5FPZ4_XANCI</name>